<proteinExistence type="predicted"/>
<organism evidence="1">
    <name type="scientific">Arundo donax</name>
    <name type="common">Giant reed</name>
    <name type="synonym">Donax arundinaceus</name>
    <dbReference type="NCBI Taxonomy" id="35708"/>
    <lineage>
        <taxon>Eukaryota</taxon>
        <taxon>Viridiplantae</taxon>
        <taxon>Streptophyta</taxon>
        <taxon>Embryophyta</taxon>
        <taxon>Tracheophyta</taxon>
        <taxon>Spermatophyta</taxon>
        <taxon>Magnoliopsida</taxon>
        <taxon>Liliopsida</taxon>
        <taxon>Poales</taxon>
        <taxon>Poaceae</taxon>
        <taxon>PACMAD clade</taxon>
        <taxon>Arundinoideae</taxon>
        <taxon>Arundineae</taxon>
        <taxon>Arundo</taxon>
    </lineage>
</organism>
<reference evidence="1" key="1">
    <citation type="submission" date="2014-09" db="EMBL/GenBank/DDBJ databases">
        <authorList>
            <person name="Magalhaes I.L.F."/>
            <person name="Oliveira U."/>
            <person name="Santos F.R."/>
            <person name="Vidigal T.H.D.A."/>
            <person name="Brescovit A.D."/>
            <person name="Santos A.J."/>
        </authorList>
    </citation>
    <scope>NUCLEOTIDE SEQUENCE</scope>
    <source>
        <tissue evidence="1">Shoot tissue taken approximately 20 cm above the soil surface</tissue>
    </source>
</reference>
<protein>
    <submittedName>
        <fullName evidence="1">Uncharacterized protein</fullName>
    </submittedName>
</protein>
<dbReference type="AlphaFoldDB" id="A0A0A9AHR3"/>
<reference evidence="1" key="2">
    <citation type="journal article" date="2015" name="Data Brief">
        <title>Shoot transcriptome of the giant reed, Arundo donax.</title>
        <authorList>
            <person name="Barrero R.A."/>
            <person name="Guerrero F.D."/>
            <person name="Moolhuijzen P."/>
            <person name="Goolsby J.A."/>
            <person name="Tidwell J."/>
            <person name="Bellgard S.E."/>
            <person name="Bellgard M.I."/>
        </authorList>
    </citation>
    <scope>NUCLEOTIDE SEQUENCE</scope>
    <source>
        <tissue evidence="1">Shoot tissue taken approximately 20 cm above the soil surface</tissue>
    </source>
</reference>
<name>A0A0A9AHR3_ARUDO</name>
<sequence>MNLFYGDTESLQGTSYLTNTCTTHANSEVHDSV</sequence>
<evidence type="ECO:0000313" key="1">
    <source>
        <dbReference type="EMBL" id="JAD49423.1"/>
    </source>
</evidence>
<accession>A0A0A9AHR3</accession>
<dbReference type="EMBL" id="GBRH01248472">
    <property type="protein sequence ID" value="JAD49423.1"/>
    <property type="molecule type" value="Transcribed_RNA"/>
</dbReference>